<dbReference type="GO" id="GO:0006629">
    <property type="term" value="P:lipid metabolic process"/>
    <property type="evidence" value="ECO:0007669"/>
    <property type="project" value="UniProtKB-KW"/>
</dbReference>
<dbReference type="GO" id="GO:0005789">
    <property type="term" value="C:endoplasmic reticulum membrane"/>
    <property type="evidence" value="ECO:0007669"/>
    <property type="project" value="UniProtKB-SubCell"/>
</dbReference>
<proteinExistence type="predicted"/>
<feature type="compositionally biased region" description="Acidic residues" evidence="7">
    <location>
        <begin position="439"/>
        <end position="472"/>
    </location>
</feature>
<dbReference type="PANTHER" id="PTHR21212">
    <property type="entry name" value="BERNARDINELLI-SEIP CONGENITAL LIPODYSTROPHY 2 HOMOLOG BSCL2 PROTEIN"/>
    <property type="match status" value="1"/>
</dbReference>
<reference evidence="9" key="1">
    <citation type="journal article" date="2020" name="Fungal Divers.">
        <title>Resolving the Mortierellaceae phylogeny through synthesis of multi-gene phylogenetics and phylogenomics.</title>
        <authorList>
            <person name="Vandepol N."/>
            <person name="Liber J."/>
            <person name="Desiro A."/>
            <person name="Na H."/>
            <person name="Kennedy M."/>
            <person name="Barry K."/>
            <person name="Grigoriev I.V."/>
            <person name="Miller A.N."/>
            <person name="O'Donnell K."/>
            <person name="Stajich J.E."/>
            <person name="Bonito G."/>
        </authorList>
    </citation>
    <scope>NUCLEOTIDE SEQUENCE</scope>
    <source>
        <strain evidence="9">KOD1015</strain>
    </source>
</reference>
<feature type="compositionally biased region" description="Pro residues" evidence="7">
    <location>
        <begin position="400"/>
        <end position="409"/>
    </location>
</feature>
<name>A0A9P6FW26_9FUNG</name>
<feature type="transmembrane region" description="Helical" evidence="8">
    <location>
        <begin position="139"/>
        <end position="162"/>
    </location>
</feature>
<feature type="compositionally biased region" description="Low complexity" evidence="7">
    <location>
        <begin position="337"/>
        <end position="348"/>
    </location>
</feature>
<evidence type="ECO:0000256" key="2">
    <source>
        <dbReference type="ARBA" id="ARBA00022692"/>
    </source>
</evidence>
<evidence type="ECO:0000256" key="7">
    <source>
        <dbReference type="SAM" id="MobiDB-lite"/>
    </source>
</evidence>
<dbReference type="EMBL" id="JAABOA010001339">
    <property type="protein sequence ID" value="KAF9581750.1"/>
    <property type="molecule type" value="Genomic_DNA"/>
</dbReference>
<evidence type="ECO:0000256" key="5">
    <source>
        <dbReference type="ARBA" id="ARBA00023098"/>
    </source>
</evidence>
<accession>A0A9P6FW26</accession>
<dbReference type="Proteomes" id="UP000780801">
    <property type="component" value="Unassembled WGS sequence"/>
</dbReference>
<keyword evidence="2 8" id="KW-0812">Transmembrane</keyword>
<feature type="compositionally biased region" description="Polar residues" evidence="7">
    <location>
        <begin position="184"/>
        <end position="208"/>
    </location>
</feature>
<keyword evidence="4 8" id="KW-1133">Transmembrane helix</keyword>
<evidence type="ECO:0000256" key="6">
    <source>
        <dbReference type="ARBA" id="ARBA00023136"/>
    </source>
</evidence>
<comment type="subcellular location">
    <subcellularLocation>
        <location evidence="1">Endoplasmic reticulum membrane</location>
        <topology evidence="1">Multi-pass membrane protein</topology>
    </subcellularLocation>
</comment>
<evidence type="ECO:0000256" key="1">
    <source>
        <dbReference type="ARBA" id="ARBA00004477"/>
    </source>
</evidence>
<keyword evidence="10" id="KW-1185">Reference proteome</keyword>
<comment type="caution">
    <text evidence="9">The sequence shown here is derived from an EMBL/GenBank/DDBJ whole genome shotgun (WGS) entry which is preliminary data.</text>
</comment>
<feature type="region of interest" description="Disordered" evidence="7">
    <location>
        <begin position="184"/>
        <end position="266"/>
    </location>
</feature>
<dbReference type="AlphaFoldDB" id="A0A9P6FW26"/>
<evidence type="ECO:0000256" key="4">
    <source>
        <dbReference type="ARBA" id="ARBA00022989"/>
    </source>
</evidence>
<feature type="compositionally biased region" description="Polar residues" evidence="7">
    <location>
        <begin position="313"/>
        <end position="327"/>
    </location>
</feature>
<feature type="compositionally biased region" description="Low complexity" evidence="7">
    <location>
        <begin position="383"/>
        <end position="399"/>
    </location>
</feature>
<feature type="region of interest" description="Disordered" evidence="7">
    <location>
        <begin position="278"/>
        <end position="510"/>
    </location>
</feature>
<evidence type="ECO:0000256" key="3">
    <source>
        <dbReference type="ARBA" id="ARBA00022824"/>
    </source>
</evidence>
<dbReference type="CDD" id="cd23995">
    <property type="entry name" value="Seipin_BSCL2_like"/>
    <property type="match status" value="1"/>
</dbReference>
<dbReference type="InterPro" id="IPR009617">
    <property type="entry name" value="Seipin"/>
</dbReference>
<sequence length="510" mass="55903">MAKFLRADQAYDISVNLHVPTSEKNVAIGNFMVVVTLMREDGKAVVTSSRPTILTYQSLPLRLMRTAWKAVPLVLEWSKEDQVLKVPLIENFVEDAANPVTRAYVEISTPELQVYRSSIHIDAHFHGLRYFMYYYKLSTALVFMSVFIFWEIVFSVVTWQVLANWFGSDSDALAISQQIQTHSDAPQLQLRSPSSVAEPSTSPRAQTNTGTGIGIGSSLRQPQSQGLGSDIQRQAHKLHATASDSEFEEEEADPRGQGGGRVPFSHNELELDDQDDLSEVEDDHDEQMTPTYRPRSPYRDDSAVVPERMSDPQVLSSPRQTHMQGSQEYRHSPTRMTVTSTTTATSTAQHGAPSRSTGGFTHDDGSSATASSTFRRIGGSGGDVSSVTSIPHSSGTRTPSGPPPPPPPSVHSERSSEFQMSSAPGHEAGRHRRPVVESEYTEEEEEYLKDEEGDDEGDETTGDITFGEDDFSETALLSHPTSPVRSRRSRESGSTDTGAGAPSGRSSARP</sequence>
<keyword evidence="5" id="KW-0443">Lipid metabolism</keyword>
<dbReference type="OrthoDB" id="3990054at2759"/>
<dbReference type="Pfam" id="PF06775">
    <property type="entry name" value="Seipin"/>
    <property type="match status" value="1"/>
</dbReference>
<evidence type="ECO:0000313" key="10">
    <source>
        <dbReference type="Proteomes" id="UP000780801"/>
    </source>
</evidence>
<keyword evidence="6 8" id="KW-0472">Membrane</keyword>
<organism evidence="9 10">
    <name type="scientific">Lunasporangiospora selenospora</name>
    <dbReference type="NCBI Taxonomy" id="979761"/>
    <lineage>
        <taxon>Eukaryota</taxon>
        <taxon>Fungi</taxon>
        <taxon>Fungi incertae sedis</taxon>
        <taxon>Mucoromycota</taxon>
        <taxon>Mortierellomycotina</taxon>
        <taxon>Mortierellomycetes</taxon>
        <taxon>Mortierellales</taxon>
        <taxon>Mortierellaceae</taxon>
        <taxon>Lunasporangiospora</taxon>
    </lineage>
</organism>
<keyword evidence="3" id="KW-0256">Endoplasmic reticulum</keyword>
<dbReference type="PANTHER" id="PTHR21212:SF0">
    <property type="entry name" value="SEIPIN"/>
    <property type="match status" value="1"/>
</dbReference>
<protein>
    <submittedName>
        <fullName evidence="9">Berardinelli-Seip congenital lipodystrophy 2 (Seipin)</fullName>
    </submittedName>
</protein>
<evidence type="ECO:0000256" key="8">
    <source>
        <dbReference type="SAM" id="Phobius"/>
    </source>
</evidence>
<dbReference type="GO" id="GO:0140042">
    <property type="term" value="P:lipid droplet formation"/>
    <property type="evidence" value="ECO:0007669"/>
    <property type="project" value="UniProtKB-ARBA"/>
</dbReference>
<evidence type="ECO:0000313" key="9">
    <source>
        <dbReference type="EMBL" id="KAF9581750.1"/>
    </source>
</evidence>
<gene>
    <name evidence="9" type="primary">BSCL2_1</name>
    <name evidence="9" type="ORF">BGW38_001118</name>
</gene>